<gene>
    <name evidence="1" type="ORF">KK1_037951</name>
</gene>
<dbReference type="Gramene" id="C.cajan_36640.t">
    <property type="protein sequence ID" value="C.cajan_36640.t.cds1"/>
    <property type="gene ID" value="C.cajan_36640"/>
</dbReference>
<accession>A0A151RDZ8</accession>
<keyword evidence="2" id="KW-1185">Reference proteome</keyword>
<dbReference type="STRING" id="3821.A0A151RDZ8"/>
<dbReference type="Proteomes" id="UP000075243">
    <property type="component" value="Unassembled WGS sequence"/>
</dbReference>
<dbReference type="CDD" id="cd09272">
    <property type="entry name" value="RNase_HI_RT_Ty1"/>
    <property type="match status" value="1"/>
</dbReference>
<proteinExistence type="predicted"/>
<dbReference type="OMA" id="STYMECP"/>
<reference evidence="1" key="1">
    <citation type="journal article" date="2012" name="Nat. Biotechnol.">
        <title>Draft genome sequence of pigeonpea (Cajanus cajan), an orphan legume crop of resource-poor farmers.</title>
        <authorList>
            <person name="Varshney R.K."/>
            <person name="Chen W."/>
            <person name="Li Y."/>
            <person name="Bharti A.K."/>
            <person name="Saxena R.K."/>
            <person name="Schlueter J.A."/>
            <person name="Donoghue M.T."/>
            <person name="Azam S."/>
            <person name="Fan G."/>
            <person name="Whaley A.M."/>
            <person name="Farmer A.D."/>
            <person name="Sheridan J."/>
            <person name="Iwata A."/>
            <person name="Tuteja R."/>
            <person name="Penmetsa R.V."/>
            <person name="Wu W."/>
            <person name="Upadhyaya H.D."/>
            <person name="Yang S.P."/>
            <person name="Shah T."/>
            <person name="Saxena K.B."/>
            <person name="Michael T."/>
            <person name="McCombie W.R."/>
            <person name="Yang B."/>
            <person name="Zhang G."/>
            <person name="Yang H."/>
            <person name="Wang J."/>
            <person name="Spillane C."/>
            <person name="Cook D.R."/>
            <person name="May G.D."/>
            <person name="Xu X."/>
            <person name="Jackson S.A."/>
        </authorList>
    </citation>
    <scope>NUCLEOTIDE SEQUENCE [LARGE SCALE GENOMIC DNA]</scope>
</reference>
<dbReference type="EMBL" id="KQ483819">
    <property type="protein sequence ID" value="KYP40699.1"/>
    <property type="molecule type" value="Genomic_DNA"/>
</dbReference>
<dbReference type="PANTHER" id="PTHR11439">
    <property type="entry name" value="GAG-POL-RELATED RETROTRANSPOSON"/>
    <property type="match status" value="1"/>
</dbReference>
<name>A0A151RDZ8_CAJCA</name>
<sequence length="67" mass="7466">MHLLAAKRIFQYLQGTADFGLFYKMGSRTDLVGFTDSDFAGDQDNRKSTSGYVFMLSSGVVSWSSKK</sequence>
<dbReference type="AlphaFoldDB" id="A0A151RDZ8"/>
<organism evidence="1 2">
    <name type="scientific">Cajanus cajan</name>
    <name type="common">Pigeon pea</name>
    <name type="synonym">Cajanus indicus</name>
    <dbReference type="NCBI Taxonomy" id="3821"/>
    <lineage>
        <taxon>Eukaryota</taxon>
        <taxon>Viridiplantae</taxon>
        <taxon>Streptophyta</taxon>
        <taxon>Embryophyta</taxon>
        <taxon>Tracheophyta</taxon>
        <taxon>Spermatophyta</taxon>
        <taxon>Magnoliopsida</taxon>
        <taxon>eudicotyledons</taxon>
        <taxon>Gunneridae</taxon>
        <taxon>Pentapetalae</taxon>
        <taxon>rosids</taxon>
        <taxon>fabids</taxon>
        <taxon>Fabales</taxon>
        <taxon>Fabaceae</taxon>
        <taxon>Papilionoideae</taxon>
        <taxon>50 kb inversion clade</taxon>
        <taxon>NPAAA clade</taxon>
        <taxon>indigoferoid/millettioid clade</taxon>
        <taxon>Phaseoleae</taxon>
        <taxon>Cajanus</taxon>
    </lineage>
</organism>
<dbReference type="PANTHER" id="PTHR11439:SF517">
    <property type="entry name" value="CYSTEINE-RICH RLK (RECEPTOR-LIKE PROTEIN KINASE) 8"/>
    <property type="match status" value="1"/>
</dbReference>
<protein>
    <submittedName>
        <fullName evidence="1">Retrovirus-related Pol polyprotein from transposon TNT 1-94</fullName>
    </submittedName>
</protein>
<evidence type="ECO:0000313" key="2">
    <source>
        <dbReference type="Proteomes" id="UP000075243"/>
    </source>
</evidence>
<evidence type="ECO:0000313" key="1">
    <source>
        <dbReference type="EMBL" id="KYP40699.1"/>
    </source>
</evidence>